<dbReference type="RefSeq" id="WP_264307952.1">
    <property type="nucleotide sequence ID" value="NZ_CP109635.1"/>
</dbReference>
<accession>A0AA46TV28</accession>
<dbReference type="Proteomes" id="UP001164042">
    <property type="component" value="Chromosome"/>
</dbReference>
<sequence>MNKRVLGIGGISCLIISVIFTILSTNALQVDGTSLDFSNPTDVSAGATTLDRRDFTSNMY</sequence>
<dbReference type="AlphaFoldDB" id="A0AA46TV28"/>
<gene>
    <name evidence="1" type="ORF">OF801_08120</name>
</gene>
<organism evidence="1 2">
    <name type="scientific">Lactococcus garvieae</name>
    <dbReference type="NCBI Taxonomy" id="1363"/>
    <lineage>
        <taxon>Bacteria</taxon>
        <taxon>Bacillati</taxon>
        <taxon>Bacillota</taxon>
        <taxon>Bacilli</taxon>
        <taxon>Lactobacillales</taxon>
        <taxon>Streptococcaceae</taxon>
        <taxon>Lactococcus</taxon>
    </lineage>
</organism>
<dbReference type="EMBL" id="CP109635">
    <property type="protein sequence ID" value="UYT09933.1"/>
    <property type="molecule type" value="Genomic_DNA"/>
</dbReference>
<name>A0AA46TV28_9LACT</name>
<proteinExistence type="predicted"/>
<protein>
    <submittedName>
        <fullName evidence="1">Uncharacterized protein</fullName>
    </submittedName>
</protein>
<evidence type="ECO:0000313" key="1">
    <source>
        <dbReference type="EMBL" id="UYT09933.1"/>
    </source>
</evidence>
<reference evidence="1" key="1">
    <citation type="submission" date="2022-10" db="EMBL/GenBank/DDBJ databases">
        <title>Genome assembly of Lactococcus garvieae isolates from cricket gut.</title>
        <authorList>
            <person name="Luecke A.R."/>
            <person name="Brown A.M.V."/>
            <person name="Wakeman C.A."/>
        </authorList>
    </citation>
    <scope>NUCLEOTIDE SEQUENCE</scope>
    <source>
        <strain evidence="1">Alexii-11_2</strain>
    </source>
</reference>
<evidence type="ECO:0000313" key="2">
    <source>
        <dbReference type="Proteomes" id="UP001164042"/>
    </source>
</evidence>